<dbReference type="PROSITE" id="PS50086">
    <property type="entry name" value="TBC_RABGAP"/>
    <property type="match status" value="1"/>
</dbReference>
<dbReference type="RefSeq" id="XP_001728745.1">
    <property type="nucleotide sequence ID" value="XM_001728693.1"/>
</dbReference>
<name>A8QD12_MALGO</name>
<dbReference type="GO" id="GO:0005096">
    <property type="term" value="F:GTPase activator activity"/>
    <property type="evidence" value="ECO:0007669"/>
    <property type="project" value="TreeGrafter"/>
</dbReference>
<dbReference type="AlphaFoldDB" id="A8QD12"/>
<sequence length="431" mass="50240">MEESDFIRDTYDYFLHKGISNDGLADGVEYTRQKQIVPPWENEVADTTQREETPVDRYGFFDTPDKRNLPTIVLSRAAYVHRRFFVRARKTRAPKKRMHQPSAQAVWSVRRHLESLNEVLELRRTRKWYSMVDEEQRRIRVDVSRDLLLKRVYKGIPDEMRGLAWDALSSSQAYGHSQQGTRHRHTPQPVDELLSHASEHDVQIDLDVPRTVRGHERFYTRYGRGQCELFCVLHAMSLFCNECGYCQGMGPSAAMLLMHMPAQHALKVMERLHDEYGFHDVYRPGFPGLRSEFYVLRQLLATFVPRFARILYDAGLAPSAYATRWLMTVYHGVLPYSTQMRVWDVFMAQGRDALLLVAVAILRVLDAQRYDEHTSDILDFVSMQILPEDDNAMLTWIRHAMKDPAVQSCIAKSRADWKRLVELGKDVEEFV</sequence>
<dbReference type="PANTHER" id="PTHR47219:SF9">
    <property type="entry name" value="GTPASE ACTIVATING PROTEIN AND CENTROSOME-ASSOCIATED, ISOFORM B"/>
    <property type="match status" value="1"/>
</dbReference>
<dbReference type="Gene3D" id="1.10.8.270">
    <property type="entry name" value="putative rabgap domain of human tbc1 domain family member 14 like domains"/>
    <property type="match status" value="1"/>
</dbReference>
<dbReference type="KEGG" id="mgl:MGL_4080"/>
<reference evidence="2 3" key="1">
    <citation type="journal article" date="2007" name="Proc. Natl. Acad. Sci. U.S.A.">
        <title>Dandruff-associated Malassezia genomes reveal convergent and divergent virulence traits shared with plant and human fungal pathogens.</title>
        <authorList>
            <person name="Xu J."/>
            <person name="Saunders C.W."/>
            <person name="Hu P."/>
            <person name="Grant R.A."/>
            <person name="Boekhout T."/>
            <person name="Kuramae E.E."/>
            <person name="Kronstad J.W."/>
            <person name="Deangelis Y.M."/>
            <person name="Reeder N.L."/>
            <person name="Johnstone K.R."/>
            <person name="Leland M."/>
            <person name="Fieno A.M."/>
            <person name="Begley W.M."/>
            <person name="Sun Y."/>
            <person name="Lacey M.P."/>
            <person name="Chaudhary T."/>
            <person name="Keough T."/>
            <person name="Chu L."/>
            <person name="Sears R."/>
            <person name="Yuan B."/>
            <person name="Dawson T.L.Jr."/>
        </authorList>
    </citation>
    <scope>NUCLEOTIDE SEQUENCE [LARGE SCALE GENOMIC DNA]</scope>
    <source>
        <strain evidence="3">ATCC MYA-4612 / CBS 7966</strain>
    </source>
</reference>
<gene>
    <name evidence="2" type="ORF">MGL_4080</name>
</gene>
<dbReference type="OrthoDB" id="294251at2759"/>
<dbReference type="GeneID" id="5853091"/>
<dbReference type="Pfam" id="PF00566">
    <property type="entry name" value="RabGAP-TBC"/>
    <property type="match status" value="1"/>
</dbReference>
<dbReference type="EMBL" id="AAYY01000020">
    <property type="protein sequence ID" value="EDP41531.1"/>
    <property type="molecule type" value="Genomic_DNA"/>
</dbReference>
<organism evidence="2 3">
    <name type="scientific">Malassezia globosa (strain ATCC MYA-4612 / CBS 7966)</name>
    <name type="common">Dandruff-associated fungus</name>
    <dbReference type="NCBI Taxonomy" id="425265"/>
    <lineage>
        <taxon>Eukaryota</taxon>
        <taxon>Fungi</taxon>
        <taxon>Dikarya</taxon>
        <taxon>Basidiomycota</taxon>
        <taxon>Ustilaginomycotina</taxon>
        <taxon>Malasseziomycetes</taxon>
        <taxon>Malasseziales</taxon>
        <taxon>Malasseziaceae</taxon>
        <taxon>Malassezia</taxon>
    </lineage>
</organism>
<dbReference type="SMART" id="SM00164">
    <property type="entry name" value="TBC"/>
    <property type="match status" value="1"/>
</dbReference>
<dbReference type="InParanoid" id="A8QD12"/>
<dbReference type="Proteomes" id="UP000008837">
    <property type="component" value="Unassembled WGS sequence"/>
</dbReference>
<dbReference type="InterPro" id="IPR050302">
    <property type="entry name" value="Rab_GAP_TBC_domain"/>
</dbReference>
<dbReference type="Gene3D" id="1.10.472.80">
    <property type="entry name" value="Ypt/Rab-GAP domain of gyp1p, domain 3"/>
    <property type="match status" value="1"/>
</dbReference>
<dbReference type="OMA" id="GHVMFRT"/>
<comment type="caution">
    <text evidence="2">The sequence shown here is derived from an EMBL/GenBank/DDBJ whole genome shotgun (WGS) entry which is preliminary data.</text>
</comment>
<dbReference type="InterPro" id="IPR000195">
    <property type="entry name" value="Rab-GAP-TBC_dom"/>
</dbReference>
<feature type="domain" description="Rab-GAP TBC" evidence="1">
    <location>
        <begin position="155"/>
        <end position="350"/>
    </location>
</feature>
<dbReference type="InterPro" id="IPR035969">
    <property type="entry name" value="Rab-GAP_TBC_sf"/>
</dbReference>
<dbReference type="STRING" id="425265.A8QD12"/>
<dbReference type="GO" id="GO:0031267">
    <property type="term" value="F:small GTPase binding"/>
    <property type="evidence" value="ECO:0007669"/>
    <property type="project" value="TreeGrafter"/>
</dbReference>
<protein>
    <recommendedName>
        <fullName evidence="1">Rab-GAP TBC domain-containing protein</fullName>
    </recommendedName>
</protein>
<accession>A8QD12</accession>
<keyword evidence="3" id="KW-1185">Reference proteome</keyword>
<evidence type="ECO:0000313" key="3">
    <source>
        <dbReference type="Proteomes" id="UP000008837"/>
    </source>
</evidence>
<evidence type="ECO:0000259" key="1">
    <source>
        <dbReference type="PROSITE" id="PS50086"/>
    </source>
</evidence>
<dbReference type="SUPFAM" id="SSF47923">
    <property type="entry name" value="Ypt/Rab-GAP domain of gyp1p"/>
    <property type="match status" value="2"/>
</dbReference>
<dbReference type="PANTHER" id="PTHR47219">
    <property type="entry name" value="RAB GTPASE-ACTIVATING PROTEIN 1-LIKE"/>
    <property type="match status" value="1"/>
</dbReference>
<proteinExistence type="predicted"/>
<evidence type="ECO:0000313" key="2">
    <source>
        <dbReference type="EMBL" id="EDP41531.1"/>
    </source>
</evidence>
<dbReference type="VEuPathDB" id="FungiDB:MGL_4080"/>